<reference evidence="1" key="1">
    <citation type="journal article" date="2021" name="Front. Microbiol.">
        <title>Comprehensive Comparative Genomics and Phenotyping of Methylobacterium Species.</title>
        <authorList>
            <person name="Alessa O."/>
            <person name="Ogura Y."/>
            <person name="Fujitani Y."/>
            <person name="Takami H."/>
            <person name="Hayashi T."/>
            <person name="Sahin N."/>
            <person name="Tani A."/>
        </authorList>
    </citation>
    <scope>NUCLEOTIDE SEQUENCE</scope>
    <source>
        <strain evidence="1">DSM 14458</strain>
    </source>
</reference>
<dbReference type="EMBL" id="BPRE01000013">
    <property type="protein sequence ID" value="GJE77304.1"/>
    <property type="molecule type" value="Genomic_DNA"/>
</dbReference>
<keyword evidence="2" id="KW-1185">Reference proteome</keyword>
<comment type="caution">
    <text evidence="1">The sequence shown here is derived from an EMBL/GenBank/DDBJ whole genome shotgun (WGS) entry which is preliminary data.</text>
</comment>
<gene>
    <name evidence="1" type="ORF">BGCPKDLD_3907</name>
</gene>
<evidence type="ECO:0000313" key="2">
    <source>
        <dbReference type="Proteomes" id="UP001055093"/>
    </source>
</evidence>
<dbReference type="Proteomes" id="UP001055093">
    <property type="component" value="Unassembled WGS sequence"/>
</dbReference>
<organism evidence="1 2">
    <name type="scientific">Methylorubrum suomiense</name>
    <dbReference type="NCBI Taxonomy" id="144191"/>
    <lineage>
        <taxon>Bacteria</taxon>
        <taxon>Pseudomonadati</taxon>
        <taxon>Pseudomonadota</taxon>
        <taxon>Alphaproteobacteria</taxon>
        <taxon>Hyphomicrobiales</taxon>
        <taxon>Methylobacteriaceae</taxon>
        <taxon>Methylorubrum</taxon>
    </lineage>
</organism>
<protein>
    <submittedName>
        <fullName evidence="1">Uncharacterized protein</fullName>
    </submittedName>
</protein>
<reference evidence="1" key="2">
    <citation type="submission" date="2021-08" db="EMBL/GenBank/DDBJ databases">
        <authorList>
            <person name="Tani A."/>
            <person name="Ola A."/>
            <person name="Ogura Y."/>
            <person name="Katsura K."/>
            <person name="Hayashi T."/>
        </authorList>
    </citation>
    <scope>NUCLEOTIDE SEQUENCE</scope>
    <source>
        <strain evidence="1">DSM 14458</strain>
    </source>
</reference>
<evidence type="ECO:0000313" key="1">
    <source>
        <dbReference type="EMBL" id="GJE77304.1"/>
    </source>
</evidence>
<name>A0ABQ4V0Y8_9HYPH</name>
<proteinExistence type="predicted"/>
<sequence>MLGGACVLLLHLAARAVDTPALVYVRQSAISMVSAVNRPNDPELARARAFVGLEERGIYVSETPEEVVRMPCLT</sequence>
<dbReference type="RefSeq" id="WP_238308421.1">
    <property type="nucleotide sequence ID" value="NZ_BPRE01000013.1"/>
</dbReference>
<accession>A0ABQ4V0Y8</accession>